<dbReference type="InterPro" id="IPR027417">
    <property type="entry name" value="P-loop_NTPase"/>
</dbReference>
<sequence>MSSQVAEAAGSKLRAWRENPAQFAHECFGFNPDPWQLDVLQAFPHNQRLAMKACKGPGKTGLLSILIWNFLATRPHPKVACTSITADNLADGLWTELAKWRNNSPFVKQAFEWTKTRIFARDHPETWWASARTWSKGADSNQQADTLAGLHADYLLFVLDEVGGIPDAVMAAAEAGLSTGIETKIVMAGNPTHLEGPLYRASTNERHLWHLTEITGDPDDPKRSPRISVQWAREQIEKYGRDNPWVLVNVFGRFPPSSLNALLGPDEVSEAMRRHLREDQYSFAAKLLGVDVARFGDDRNVVFPRQGMAAFRPKILRNVRTNELADVVALASQTWGAHGIFVDGTGGYGAGVVDSLLLKGHAPIEVSFAGKAMNPRYFNKRAEMYFEAAEWVKRGGALPNIPELQRELCAITYTFQGDKLRVEEKEHIKERLGYSPDLADGFVLTFAAPIAPPPPGPPGLVRTNRAATEYDPIHRQEEANAATEYNPFA</sequence>
<accession>A0ABT0YUS2</accession>
<comment type="caution">
    <text evidence="1">The sequence shown here is derived from an EMBL/GenBank/DDBJ whole genome shotgun (WGS) entry which is preliminary data.</text>
</comment>
<evidence type="ECO:0008006" key="3">
    <source>
        <dbReference type="Google" id="ProtNLM"/>
    </source>
</evidence>
<name>A0ABT0YUS2_9BURK</name>
<organism evidence="1 2">
    <name type="scientific">Caldimonas mangrovi</name>
    <dbReference type="NCBI Taxonomy" id="2944811"/>
    <lineage>
        <taxon>Bacteria</taxon>
        <taxon>Pseudomonadati</taxon>
        <taxon>Pseudomonadota</taxon>
        <taxon>Betaproteobacteria</taxon>
        <taxon>Burkholderiales</taxon>
        <taxon>Sphaerotilaceae</taxon>
        <taxon>Caldimonas</taxon>
    </lineage>
</organism>
<dbReference type="Gene3D" id="3.40.50.300">
    <property type="entry name" value="P-loop containing nucleotide triphosphate hydrolases"/>
    <property type="match status" value="1"/>
</dbReference>
<keyword evidence="2" id="KW-1185">Reference proteome</keyword>
<evidence type="ECO:0000313" key="1">
    <source>
        <dbReference type="EMBL" id="MCM5682505.1"/>
    </source>
</evidence>
<proteinExistence type="predicted"/>
<gene>
    <name evidence="1" type="ORF">M8A51_23495</name>
</gene>
<protein>
    <recommendedName>
        <fullName evidence="3">Terminase-like family protein</fullName>
    </recommendedName>
</protein>
<reference evidence="1" key="1">
    <citation type="submission" date="2022-05" db="EMBL/GenBank/DDBJ databases">
        <title>Schlegelella sp. nov., isolated from mangrove soil.</title>
        <authorList>
            <person name="Liu Y."/>
            <person name="Ge X."/>
            <person name="Liu W."/>
        </authorList>
    </citation>
    <scope>NUCLEOTIDE SEQUENCE</scope>
    <source>
        <strain evidence="1">S2-27</strain>
    </source>
</reference>
<dbReference type="Gene3D" id="3.30.420.240">
    <property type="match status" value="1"/>
</dbReference>
<dbReference type="Proteomes" id="UP001165541">
    <property type="component" value="Unassembled WGS sequence"/>
</dbReference>
<dbReference type="RefSeq" id="WP_251780988.1">
    <property type="nucleotide sequence ID" value="NZ_JAMKFE010000020.1"/>
</dbReference>
<dbReference type="EMBL" id="JAMKFE010000020">
    <property type="protein sequence ID" value="MCM5682505.1"/>
    <property type="molecule type" value="Genomic_DNA"/>
</dbReference>
<evidence type="ECO:0000313" key="2">
    <source>
        <dbReference type="Proteomes" id="UP001165541"/>
    </source>
</evidence>